<dbReference type="Pfam" id="PF13561">
    <property type="entry name" value="adh_short_C2"/>
    <property type="match status" value="1"/>
</dbReference>
<dbReference type="PANTHER" id="PTHR24321:SF8">
    <property type="entry name" value="ESTRADIOL 17-BETA-DEHYDROGENASE 8-RELATED"/>
    <property type="match status" value="1"/>
</dbReference>
<dbReference type="SUPFAM" id="SSF51735">
    <property type="entry name" value="NAD(P)-binding Rossmann-fold domains"/>
    <property type="match status" value="1"/>
</dbReference>
<dbReference type="PRINTS" id="PR00081">
    <property type="entry name" value="GDHRDH"/>
</dbReference>
<dbReference type="RefSeq" id="WP_390325063.1">
    <property type="nucleotide sequence ID" value="NZ_JBHRTP010000003.1"/>
</dbReference>
<protein>
    <submittedName>
        <fullName evidence="3">SDR family oxidoreductase</fullName>
    </submittedName>
</protein>
<evidence type="ECO:0000256" key="2">
    <source>
        <dbReference type="ARBA" id="ARBA00023002"/>
    </source>
</evidence>
<reference evidence="4" key="1">
    <citation type="journal article" date="2019" name="Int. J. Syst. Evol. Microbiol.">
        <title>The Global Catalogue of Microorganisms (GCM) 10K type strain sequencing project: providing services to taxonomists for standard genome sequencing and annotation.</title>
        <authorList>
            <consortium name="The Broad Institute Genomics Platform"/>
            <consortium name="The Broad Institute Genome Sequencing Center for Infectious Disease"/>
            <person name="Wu L."/>
            <person name="Ma J."/>
        </authorList>
    </citation>
    <scope>NUCLEOTIDE SEQUENCE [LARGE SCALE GENOMIC DNA]</scope>
    <source>
        <strain evidence="4">KCTC 42986</strain>
    </source>
</reference>
<dbReference type="InterPro" id="IPR002347">
    <property type="entry name" value="SDR_fam"/>
</dbReference>
<keyword evidence="2" id="KW-0560">Oxidoreductase</keyword>
<evidence type="ECO:0000256" key="1">
    <source>
        <dbReference type="ARBA" id="ARBA00006484"/>
    </source>
</evidence>
<evidence type="ECO:0000313" key="4">
    <source>
        <dbReference type="Proteomes" id="UP001595530"/>
    </source>
</evidence>
<organism evidence="3 4">
    <name type="scientific">Undibacterium arcticum</name>
    <dbReference type="NCBI Taxonomy" id="1762892"/>
    <lineage>
        <taxon>Bacteria</taxon>
        <taxon>Pseudomonadati</taxon>
        <taxon>Pseudomonadota</taxon>
        <taxon>Betaproteobacteria</taxon>
        <taxon>Burkholderiales</taxon>
        <taxon>Oxalobacteraceae</taxon>
        <taxon>Undibacterium</taxon>
    </lineage>
</organism>
<comment type="similarity">
    <text evidence="1">Belongs to the short-chain dehydrogenases/reductases (SDR) family.</text>
</comment>
<accession>A0ABV7EV01</accession>
<evidence type="ECO:0000313" key="3">
    <source>
        <dbReference type="EMBL" id="MFC3106608.1"/>
    </source>
</evidence>
<proteinExistence type="inferred from homology"/>
<dbReference type="Gene3D" id="3.40.50.720">
    <property type="entry name" value="NAD(P)-binding Rossmann-like Domain"/>
    <property type="match status" value="1"/>
</dbReference>
<dbReference type="InterPro" id="IPR036291">
    <property type="entry name" value="NAD(P)-bd_dom_sf"/>
</dbReference>
<comment type="caution">
    <text evidence="3">The sequence shown here is derived from an EMBL/GenBank/DDBJ whole genome shotgun (WGS) entry which is preliminary data.</text>
</comment>
<dbReference type="Proteomes" id="UP001595530">
    <property type="component" value="Unassembled WGS sequence"/>
</dbReference>
<keyword evidence="4" id="KW-1185">Reference proteome</keyword>
<dbReference type="Pfam" id="PF00106">
    <property type="entry name" value="adh_short"/>
    <property type="match status" value="1"/>
</dbReference>
<dbReference type="EMBL" id="JBHRTP010000003">
    <property type="protein sequence ID" value="MFC3106608.1"/>
    <property type="molecule type" value="Genomic_DNA"/>
</dbReference>
<dbReference type="PANTHER" id="PTHR24321">
    <property type="entry name" value="DEHYDROGENASES, SHORT CHAIN"/>
    <property type="match status" value="1"/>
</dbReference>
<gene>
    <name evidence="3" type="ORF">ACFOFO_01300</name>
</gene>
<sequence>MAIAVITGAASGIGAAVREQFVAAGMEVIGIDLKRADVRADLSTAAGLRSALDDVLQRTGGTIDRLICCAGLGPQAEPPGRTAAVNYFGAVALLDGLFDALKRGTNPAAVVVASSSAVLQSWADNPLRDAYLGGDEARVQALVATLPAEQAGYVAYASSKYAVSVAVRQRAAAWGNARVRLNVVAPGAVQTPLLEAGLSDPRYSEAIRNFVAPLGRRAEAHEIATLIGFVASEQAAFVHGSVLFIDGGLDASARPFDF</sequence>
<name>A0ABV7EV01_9BURK</name>